<dbReference type="InterPro" id="IPR036390">
    <property type="entry name" value="WH_DNA-bd_sf"/>
</dbReference>
<dbReference type="PANTHER" id="PTHR30419:SF8">
    <property type="entry name" value="NITROGEN ASSIMILATION TRANSCRIPTIONAL ACTIVATOR-RELATED"/>
    <property type="match status" value="1"/>
</dbReference>
<dbReference type="PANTHER" id="PTHR30419">
    <property type="entry name" value="HTH-TYPE TRANSCRIPTIONAL REGULATOR YBHD"/>
    <property type="match status" value="1"/>
</dbReference>
<dbReference type="SUPFAM" id="SSF46785">
    <property type="entry name" value="Winged helix' DNA-binding domain"/>
    <property type="match status" value="1"/>
</dbReference>
<dbReference type="Gene3D" id="3.40.190.290">
    <property type="match status" value="1"/>
</dbReference>
<dbReference type="Pfam" id="PF00126">
    <property type="entry name" value="HTH_1"/>
    <property type="match status" value="1"/>
</dbReference>
<dbReference type="Pfam" id="PF03466">
    <property type="entry name" value="LysR_substrate"/>
    <property type="match status" value="1"/>
</dbReference>
<evidence type="ECO:0000256" key="4">
    <source>
        <dbReference type="ARBA" id="ARBA00023163"/>
    </source>
</evidence>
<dbReference type="InterPro" id="IPR000847">
    <property type="entry name" value="LysR_HTH_N"/>
</dbReference>
<accession>A0AAI8DFI3</accession>
<dbReference type="EMBL" id="CP022046">
    <property type="protein sequence ID" value="ASE33088.1"/>
    <property type="molecule type" value="Genomic_DNA"/>
</dbReference>
<organism evidence="6 7">
    <name type="scientific">Mammaliicoccus sciuri</name>
    <name type="common">Staphylococcus sciuri</name>
    <dbReference type="NCBI Taxonomy" id="1296"/>
    <lineage>
        <taxon>Bacteria</taxon>
        <taxon>Bacillati</taxon>
        <taxon>Bacillota</taxon>
        <taxon>Bacilli</taxon>
        <taxon>Bacillales</taxon>
        <taxon>Staphylococcaceae</taxon>
        <taxon>Mammaliicoccus</taxon>
    </lineage>
</organism>
<evidence type="ECO:0000313" key="6">
    <source>
        <dbReference type="EMBL" id="ASE33088.1"/>
    </source>
</evidence>
<evidence type="ECO:0000256" key="2">
    <source>
        <dbReference type="ARBA" id="ARBA00023015"/>
    </source>
</evidence>
<dbReference type="PRINTS" id="PR00039">
    <property type="entry name" value="HTHLYSR"/>
</dbReference>
<dbReference type="Gene3D" id="1.10.10.10">
    <property type="entry name" value="Winged helix-like DNA-binding domain superfamily/Winged helix DNA-binding domain"/>
    <property type="match status" value="1"/>
</dbReference>
<evidence type="ECO:0000259" key="5">
    <source>
        <dbReference type="PROSITE" id="PS50931"/>
    </source>
</evidence>
<gene>
    <name evidence="6" type="ORF">CEP64_00290</name>
</gene>
<proteinExistence type="inferred from homology"/>
<dbReference type="InterPro" id="IPR050950">
    <property type="entry name" value="HTH-type_LysR_regulators"/>
</dbReference>
<feature type="domain" description="HTH lysR-type" evidence="5">
    <location>
        <begin position="1"/>
        <end position="58"/>
    </location>
</feature>
<dbReference type="SUPFAM" id="SSF53850">
    <property type="entry name" value="Periplasmic binding protein-like II"/>
    <property type="match status" value="1"/>
</dbReference>
<dbReference type="NCBIfam" id="NF047520">
    <property type="entry name" value="trans_act_CidR"/>
    <property type="match status" value="1"/>
</dbReference>
<comment type="similarity">
    <text evidence="1">Belongs to the LysR transcriptional regulatory family.</text>
</comment>
<name>A0AAI8DFI3_MAMSC</name>
<keyword evidence="2" id="KW-0805">Transcription regulation</keyword>
<dbReference type="KEGG" id="sscu:CEP64_00290"/>
<dbReference type="InterPro" id="IPR036388">
    <property type="entry name" value="WH-like_DNA-bd_sf"/>
</dbReference>
<dbReference type="PROSITE" id="PS50931">
    <property type="entry name" value="HTH_LYSR"/>
    <property type="match status" value="1"/>
</dbReference>
<dbReference type="AlphaFoldDB" id="A0AAI8DFI3"/>
<dbReference type="CDD" id="cd08438">
    <property type="entry name" value="PBP2_CidR"/>
    <property type="match status" value="1"/>
</dbReference>
<protein>
    <submittedName>
        <fullName evidence="6">LysR family transcriptional regulator</fullName>
    </submittedName>
</protein>
<dbReference type="InterPro" id="IPR005119">
    <property type="entry name" value="LysR_subst-bd"/>
</dbReference>
<evidence type="ECO:0000313" key="7">
    <source>
        <dbReference type="Proteomes" id="UP000197058"/>
    </source>
</evidence>
<dbReference type="GO" id="GO:0003700">
    <property type="term" value="F:DNA-binding transcription factor activity"/>
    <property type="evidence" value="ECO:0007669"/>
    <property type="project" value="InterPro"/>
</dbReference>
<keyword evidence="3" id="KW-0238">DNA-binding</keyword>
<sequence length="298" mass="34399">MEFKQLKYFVEIVRNGGMTQAAEHLFVAQSTISKAVKNLENEFDVTLFDRSQKHIKLTDTGEVFYDKAVEFLTLFDHLTLELNDIFEVQRGHIRLGLSPMIKVDLITDSLENFHGKYSNVTYEVTEGGGKAVEHYINKDEVDIGVTTLPVDSSKYNSVPLYKEELFLVVNKSHKLAKRHQVSISELKDEEFVLFHDDYYLRDMIIENCRKEGFYPKTVAKISQLTFISNMIERGLGLSIVPRSIAEQMSDDVTMIELEGEKIYWHLGLIWKKGAYVNRVTKEWILFLKESLIKKQAGT</sequence>
<dbReference type="GO" id="GO:0003677">
    <property type="term" value="F:DNA binding"/>
    <property type="evidence" value="ECO:0007669"/>
    <property type="project" value="UniProtKB-KW"/>
</dbReference>
<dbReference type="RefSeq" id="WP_058592132.1">
    <property type="nucleotide sequence ID" value="NZ_CP022046.2"/>
</dbReference>
<evidence type="ECO:0000256" key="3">
    <source>
        <dbReference type="ARBA" id="ARBA00023125"/>
    </source>
</evidence>
<dbReference type="Proteomes" id="UP000197058">
    <property type="component" value="Chromosome"/>
</dbReference>
<dbReference type="GO" id="GO:0005829">
    <property type="term" value="C:cytosol"/>
    <property type="evidence" value="ECO:0007669"/>
    <property type="project" value="TreeGrafter"/>
</dbReference>
<reference evidence="7" key="1">
    <citation type="submission" date="2017-06" db="EMBL/GenBank/DDBJ databases">
        <title>FDA dAtabase for Regulatory Grade micrObial Sequences (FDA-ARGOS): Supporting development and validation of Infectious Disease Dx tests.</title>
        <authorList>
            <person name="Goldberg B."/>
            <person name="Campos J."/>
            <person name="Tallon L."/>
            <person name="Sadzewicz L."/>
            <person name="Sengamalay N."/>
            <person name="Ott S."/>
            <person name="Godinez A."/>
            <person name="Nagaraj S."/>
            <person name="Vavikolanu K."/>
            <person name="Nadendla S."/>
            <person name="George J."/>
            <person name="Geyer C."/>
            <person name="Sichtig H."/>
        </authorList>
    </citation>
    <scope>NUCLEOTIDE SEQUENCE [LARGE SCALE GENOMIC DNA]</scope>
    <source>
        <strain evidence="7">FDAARGOS_285</strain>
    </source>
</reference>
<evidence type="ECO:0000256" key="1">
    <source>
        <dbReference type="ARBA" id="ARBA00009437"/>
    </source>
</evidence>
<dbReference type="FunFam" id="1.10.10.10:FF:000001">
    <property type="entry name" value="LysR family transcriptional regulator"/>
    <property type="match status" value="1"/>
</dbReference>
<keyword evidence="4" id="KW-0804">Transcription</keyword>